<dbReference type="AlphaFoldDB" id="A0A7C4MKX4"/>
<keyword evidence="1" id="KW-1133">Transmembrane helix</keyword>
<protein>
    <recommendedName>
        <fullName evidence="3">2TM domain-containing protein</fullName>
    </recommendedName>
</protein>
<name>A0A7C4MKX4_9BACT</name>
<keyword evidence="1" id="KW-0812">Transmembrane</keyword>
<gene>
    <name evidence="2" type="ORF">ENS29_00330</name>
</gene>
<proteinExistence type="predicted"/>
<reference evidence="2" key="1">
    <citation type="journal article" date="2020" name="mSystems">
        <title>Genome- and Community-Level Interaction Insights into Carbon Utilization and Element Cycling Functions of Hydrothermarchaeota in Hydrothermal Sediment.</title>
        <authorList>
            <person name="Zhou Z."/>
            <person name="Liu Y."/>
            <person name="Xu W."/>
            <person name="Pan J."/>
            <person name="Luo Z.H."/>
            <person name="Li M."/>
        </authorList>
    </citation>
    <scope>NUCLEOTIDE SEQUENCE [LARGE SCALE GENOMIC DNA]</scope>
    <source>
        <strain evidence="2">SpSt-477</strain>
    </source>
</reference>
<feature type="transmembrane region" description="Helical" evidence="1">
    <location>
        <begin position="23"/>
        <end position="41"/>
    </location>
</feature>
<evidence type="ECO:0000256" key="1">
    <source>
        <dbReference type="SAM" id="Phobius"/>
    </source>
</evidence>
<evidence type="ECO:0008006" key="3">
    <source>
        <dbReference type="Google" id="ProtNLM"/>
    </source>
</evidence>
<keyword evidence="1" id="KW-0472">Membrane</keyword>
<accession>A0A7C4MKX4</accession>
<organism evidence="2">
    <name type="scientific">Desulfatirhabdium butyrativorans</name>
    <dbReference type="NCBI Taxonomy" id="340467"/>
    <lineage>
        <taxon>Bacteria</taxon>
        <taxon>Pseudomonadati</taxon>
        <taxon>Thermodesulfobacteriota</taxon>
        <taxon>Desulfobacteria</taxon>
        <taxon>Desulfobacterales</taxon>
        <taxon>Desulfatirhabdiaceae</taxon>
        <taxon>Desulfatirhabdium</taxon>
    </lineage>
</organism>
<sequence length="92" mass="10013">MSASSDPEIPVSKPSEDPLSRKLRIGFFAVLGLLVVLNVVIRPHHPHFGLEAFPGFWAVFGLAGALFLGRAAKGLAHTILGKDEDFYDRTEP</sequence>
<comment type="caution">
    <text evidence="2">The sequence shown here is derived from an EMBL/GenBank/DDBJ whole genome shotgun (WGS) entry which is preliminary data.</text>
</comment>
<dbReference type="EMBL" id="DSUH01000010">
    <property type="protein sequence ID" value="HGU31283.1"/>
    <property type="molecule type" value="Genomic_DNA"/>
</dbReference>
<feature type="transmembrane region" description="Helical" evidence="1">
    <location>
        <begin position="53"/>
        <end position="72"/>
    </location>
</feature>
<evidence type="ECO:0000313" key="2">
    <source>
        <dbReference type="EMBL" id="HGU31283.1"/>
    </source>
</evidence>